<keyword evidence="2" id="KW-0547">Nucleotide-binding</keyword>
<proteinExistence type="inferred from homology"/>
<reference evidence="7" key="1">
    <citation type="journal article" date="2019" name="Int. J. Syst. Evol. Microbiol.">
        <title>The Global Catalogue of Microorganisms (GCM) 10K type strain sequencing project: providing services to taxonomists for standard genome sequencing and annotation.</title>
        <authorList>
            <consortium name="The Broad Institute Genomics Platform"/>
            <consortium name="The Broad Institute Genome Sequencing Center for Infectious Disease"/>
            <person name="Wu L."/>
            <person name="Ma J."/>
        </authorList>
    </citation>
    <scope>NUCLEOTIDE SEQUENCE [LARGE SCALE GENOMIC DNA]</scope>
    <source>
        <strain evidence="7">JCM 6486</strain>
    </source>
</reference>
<name>A0ABP3XEG2_9FIRM</name>
<dbReference type="InterPro" id="IPR001404">
    <property type="entry name" value="Hsp90_fam"/>
</dbReference>
<feature type="domain" description="HD-CE" evidence="5">
    <location>
        <begin position="56"/>
        <end position="325"/>
    </location>
</feature>
<gene>
    <name evidence="6" type="ORF">GCM10008917_15870</name>
</gene>
<dbReference type="SUPFAM" id="SSF55874">
    <property type="entry name" value="ATPase domain of HSP90 chaperone/DNA topoisomerase II/histidine kinase"/>
    <property type="match status" value="1"/>
</dbReference>
<dbReference type="Proteomes" id="UP001400965">
    <property type="component" value="Unassembled WGS sequence"/>
</dbReference>
<protein>
    <recommendedName>
        <fullName evidence="5">HD-CE domain-containing protein</fullName>
    </recommendedName>
</protein>
<dbReference type="Gene3D" id="3.30.565.10">
    <property type="entry name" value="Histidine kinase-like ATPase, C-terminal domain"/>
    <property type="match status" value="1"/>
</dbReference>
<comment type="caution">
    <text evidence="6">The sequence shown here is derived from an EMBL/GenBank/DDBJ whole genome shotgun (WGS) entry which is preliminary data.</text>
</comment>
<dbReference type="InterPro" id="IPR036890">
    <property type="entry name" value="HATPase_C_sf"/>
</dbReference>
<keyword evidence="7" id="KW-1185">Reference proteome</keyword>
<evidence type="ECO:0000313" key="6">
    <source>
        <dbReference type="EMBL" id="GAA0864024.1"/>
    </source>
</evidence>
<comment type="similarity">
    <text evidence="1">Belongs to the heat shock protein 90 family.</text>
</comment>
<evidence type="ECO:0000256" key="1">
    <source>
        <dbReference type="ARBA" id="ARBA00008239"/>
    </source>
</evidence>
<evidence type="ECO:0000256" key="3">
    <source>
        <dbReference type="ARBA" id="ARBA00022840"/>
    </source>
</evidence>
<dbReference type="InterPro" id="IPR056471">
    <property type="entry name" value="HD-CE"/>
</dbReference>
<dbReference type="PANTHER" id="PTHR11528">
    <property type="entry name" value="HEAT SHOCK PROTEIN 90 FAMILY MEMBER"/>
    <property type="match status" value="1"/>
</dbReference>
<evidence type="ECO:0000259" key="5">
    <source>
        <dbReference type="Pfam" id="PF24391"/>
    </source>
</evidence>
<organism evidence="6 7">
    <name type="scientific">Paraclostridium tenue</name>
    <dbReference type="NCBI Taxonomy" id="1737"/>
    <lineage>
        <taxon>Bacteria</taxon>
        <taxon>Bacillati</taxon>
        <taxon>Bacillota</taxon>
        <taxon>Clostridia</taxon>
        <taxon>Peptostreptococcales</taxon>
        <taxon>Peptostreptococcaceae</taxon>
        <taxon>Paraclostridium</taxon>
    </lineage>
</organism>
<keyword evidence="4" id="KW-0143">Chaperone</keyword>
<dbReference type="Pfam" id="PF24391">
    <property type="entry name" value="HD-CE"/>
    <property type="match status" value="1"/>
</dbReference>
<keyword evidence="3" id="KW-0067">ATP-binding</keyword>
<evidence type="ECO:0000256" key="2">
    <source>
        <dbReference type="ARBA" id="ARBA00022741"/>
    </source>
</evidence>
<sequence length="1098" mass="128898">MNERYKGNETYWSEYSLVEHLKNTCSKDEKYKNLYAVWTLDQETHARALSAIYYNFPHYSMHGESHSLSIINKIEMLLGEDRIRSLSPTDTFLILESAYLHDIGMIVSQKELLEEWKKPSFERFLKNLEENNSDVYIVEAAKYLLEMQKSETPFKDNDWPVKVRRYVTAISSEYYRGKHSVRSADFIKEGSSIGLNSNYNKLIPNRLIVLLQKIAISHGTNFEDSFNELEQFDNGIGTDVIHPRFIASLLRLGDLLDLDDGRFNEVFEKVEYFPDSSKAHKEKHKSITLFLVSPEKIQVSAVCKDPNSYRETRAWFDWLKEEVKNLSSRWSDIVPKGFKGGPPSLGNIKLTMEGSENIKEQLDLQSNIDPQRAFELIEGQGIYSDKLIFIRELIQNAMDATKIQMWKDIRYGKYDGVSQDLLGIDEVRLKEIKNKKDFEFPSDLPEKIKRYYPINISIDYDEDKEELEFTIEDRGCGININDLKRMEKVGGSWNQDRELIKLIDEMPEFLQPTGNFGIGLHSVFLVTDELEIKTKSEDDIGYDLTFVSRRKNGYITVKEYKEKKIIGTKITLRIKGKAKIGDCINSIDIDCLSKIYDIQKNFDIFEKNLDKQLVDSQIVLYTEETLDNMQMLDIYINKNRYSKHEINPSEMDNNTYIDQKIDEYATFKKRSTKLMDIEISDKKEGIKVIVQGLDEEQGYHRYDDTFNFKGIYCKEPRQFGLRFFCYNISIYKGKTKDILGVSRDCINKEKLKNIRNRIELELMPEIMKKLGESICCLDSLDKLDELGNKKISMFLFAYKKYTGDYLEFKNIDISKKIIMGELHKIVDDEKIKSEKICYKELINIKKIICIETRYVINSLNHDEIYDISKEKYSDINYICSKYNYEFDRELYLHIKQNFCIHTILEFVEDKVIILRVRNNQNFINFSEKKYRERYMKSIINLNSRHLIPPIKSIKSNAYKILYVNIHKNKLSINHIGDVPVKYDKFIISPLYNVPEGYFLERDIDYIIEFLKRYRFFNELIDCVAENSLEKENYIGKDIKADIENAYREFIQECIDAVKSCEIEDEEINTEKIECENIIESEKDISGEEVALTVGTVEV</sequence>
<dbReference type="EMBL" id="BAAACP010000008">
    <property type="protein sequence ID" value="GAA0864024.1"/>
    <property type="molecule type" value="Genomic_DNA"/>
</dbReference>
<evidence type="ECO:0000313" key="7">
    <source>
        <dbReference type="Proteomes" id="UP001400965"/>
    </source>
</evidence>
<evidence type="ECO:0000256" key="4">
    <source>
        <dbReference type="ARBA" id="ARBA00023186"/>
    </source>
</evidence>
<accession>A0ABP3XEG2</accession>
<dbReference type="RefSeq" id="WP_346044664.1">
    <property type="nucleotide sequence ID" value="NZ_BAAACP010000008.1"/>
</dbReference>